<dbReference type="PROSITE" id="PS50113">
    <property type="entry name" value="PAC"/>
    <property type="match status" value="2"/>
</dbReference>
<keyword evidence="5" id="KW-1185">Reference proteome</keyword>
<dbReference type="SUPFAM" id="SSF109604">
    <property type="entry name" value="HD-domain/PDEase-like"/>
    <property type="match status" value="1"/>
</dbReference>
<dbReference type="EMBL" id="CP003532">
    <property type="protein sequence ID" value="AFK07897.1"/>
    <property type="molecule type" value="Genomic_DNA"/>
</dbReference>
<dbReference type="eggNOG" id="COG3290">
    <property type="taxonomic scope" value="Bacteria"/>
</dbReference>
<dbReference type="InterPro" id="IPR003607">
    <property type="entry name" value="HD/PDEase_dom"/>
</dbReference>
<accession>I2F7J4</accession>
<evidence type="ECO:0000259" key="2">
    <source>
        <dbReference type="PROSITE" id="PS50113"/>
    </source>
</evidence>
<dbReference type="InterPro" id="IPR013656">
    <property type="entry name" value="PAS_4"/>
</dbReference>
<proteinExistence type="predicted"/>
<dbReference type="InterPro" id="IPR000700">
    <property type="entry name" value="PAS-assoc_C"/>
</dbReference>
<dbReference type="AlphaFoldDB" id="I2F7J4"/>
<dbReference type="CDD" id="cd00077">
    <property type="entry name" value="HDc"/>
    <property type="match status" value="1"/>
</dbReference>
<dbReference type="GeneID" id="87107995"/>
<protein>
    <submittedName>
        <fullName evidence="4">PAS domain S-box</fullName>
    </submittedName>
</protein>
<dbReference type="Pfam" id="PF13426">
    <property type="entry name" value="PAS_9"/>
    <property type="match status" value="1"/>
</dbReference>
<dbReference type="PROSITE" id="PS50112">
    <property type="entry name" value="PAS"/>
    <property type="match status" value="3"/>
</dbReference>
<dbReference type="PANTHER" id="PTHR43155:SF2">
    <property type="entry name" value="CYCLIC DI-GMP PHOSPHODIESTERASE PA4108"/>
    <property type="match status" value="1"/>
</dbReference>
<dbReference type="eggNOG" id="COG3829">
    <property type="taxonomic scope" value="Bacteria"/>
</dbReference>
<dbReference type="PANTHER" id="PTHR43155">
    <property type="entry name" value="CYCLIC DI-GMP PHOSPHODIESTERASE PA4108-RELATED"/>
    <property type="match status" value="1"/>
</dbReference>
<dbReference type="SMART" id="SM00091">
    <property type="entry name" value="PAS"/>
    <property type="match status" value="3"/>
</dbReference>
<dbReference type="Pfam" id="PF13188">
    <property type="entry name" value="PAS_8"/>
    <property type="match status" value="1"/>
</dbReference>
<dbReference type="Pfam" id="PF13487">
    <property type="entry name" value="HD_5"/>
    <property type="match status" value="1"/>
</dbReference>
<sequence>MSVDSFDSASTKEPSNVILLEIGRNGLIEWMNEEAKSLFGAVRGESFFSLENKLTDCLKTEIIDRVFTEGALFSTTCSESQQISVTPVHTNDGGVERVVLSIAECEIAKVKLQSLQLKRELHLINKISKFMWEKDRSVSSLMIFLANELPNAMSYPDLASVKIICDGKEYLSPNFRETSLSSTYPIQSEKADFGFITEYYDESSEMDPSELFNENEKSLFSTVAERAGEIVERIKTSRTFFEVLESIGDGVVSTDMEGRIVFINNVAAKMIGKEESEAVGEQINKVLKLYDSETGRRILLDTKKMITAEGSISFHPNAAIVSPAGTMRLLADSAEFVQDDDGEVIGIVHSFKDVTEERGFLKRLADNESRFRLLFDNMGMGVMICSVEGHAEKFILRDVNKAAERLEGVRREKLIGRDIVEAFHGSERFGLVEVFRKVYSSGEPAHIPATHYSDKTGSGWKEVSVFKLPSGEIVSLYQDVTQRWRYQTELEMQSHILNEVGKAIVATDSNREITFWNKAAEELYGWKSEEVIGKKASEVLMPEGNEKKVNEIFSSLLEKGIWKGVFSQKKRNGEIFIAEMTDLVVPVEDGKSRIFVNVSSDITEQKRTEETLKNTLRSTVEVLSVITESRSPFSVGHQKNVSRLASEIARKLGLGEERLGFVTLAGLMLDVGMIAVPSEILSKTGLLNDIERRLIEQHVVKGKEILEKADFFRPIIDQIYQHHERLDGSGYPRGLKGDEIILEARILAVADVFESMVSHRPQRPALGIEKALLELKSNAGTLF</sequence>
<dbReference type="Gene3D" id="1.10.3210.10">
    <property type="entry name" value="Hypothetical protein af1432"/>
    <property type="match status" value="1"/>
</dbReference>
<dbReference type="KEGG" id="mpg:Theba_2268"/>
<dbReference type="HOGENOM" id="CLU_357819_0_0_0"/>
<dbReference type="RefSeq" id="WP_014731656.1">
    <property type="nucleotide sequence ID" value="NC_017934.1"/>
</dbReference>
<dbReference type="SMART" id="SM00086">
    <property type="entry name" value="PAC"/>
    <property type="match status" value="2"/>
</dbReference>
<dbReference type="Proteomes" id="UP000002881">
    <property type="component" value="Chromosome"/>
</dbReference>
<organism evidence="4 5">
    <name type="scientific">Mesotoga prima MesG1.Ag.4.2</name>
    <dbReference type="NCBI Taxonomy" id="660470"/>
    <lineage>
        <taxon>Bacteria</taxon>
        <taxon>Thermotogati</taxon>
        <taxon>Thermotogota</taxon>
        <taxon>Thermotogae</taxon>
        <taxon>Kosmotogales</taxon>
        <taxon>Kosmotogaceae</taxon>
        <taxon>Mesotoga</taxon>
    </lineage>
</organism>
<dbReference type="PROSITE" id="PS51832">
    <property type="entry name" value="HD_GYP"/>
    <property type="match status" value="1"/>
</dbReference>
<dbReference type="eggNOG" id="COG2206">
    <property type="taxonomic scope" value="Bacteria"/>
</dbReference>
<feature type="domain" description="PAS" evidence="1">
    <location>
        <begin position="489"/>
        <end position="560"/>
    </location>
</feature>
<dbReference type="Pfam" id="PF08448">
    <property type="entry name" value="PAS_4"/>
    <property type="match status" value="1"/>
</dbReference>
<dbReference type="CDD" id="cd00130">
    <property type="entry name" value="PAS"/>
    <property type="match status" value="3"/>
</dbReference>
<gene>
    <name evidence="4" type="ORF">Theba_2268</name>
</gene>
<name>I2F7J4_9BACT</name>
<feature type="domain" description="PAS" evidence="1">
    <location>
        <begin position="236"/>
        <end position="309"/>
    </location>
</feature>
<evidence type="ECO:0000259" key="1">
    <source>
        <dbReference type="PROSITE" id="PS50112"/>
    </source>
</evidence>
<dbReference type="InterPro" id="IPR001610">
    <property type="entry name" value="PAC"/>
</dbReference>
<dbReference type="InterPro" id="IPR000014">
    <property type="entry name" value="PAS"/>
</dbReference>
<dbReference type="STRING" id="660470.Theba_2268"/>
<evidence type="ECO:0000259" key="3">
    <source>
        <dbReference type="PROSITE" id="PS51832"/>
    </source>
</evidence>
<feature type="domain" description="PAS" evidence="1">
    <location>
        <begin position="367"/>
        <end position="442"/>
    </location>
</feature>
<evidence type="ECO:0000313" key="4">
    <source>
        <dbReference type="EMBL" id="AFK07897.1"/>
    </source>
</evidence>
<feature type="domain" description="PAC" evidence="2">
    <location>
        <begin position="555"/>
        <end position="614"/>
    </location>
</feature>
<reference evidence="4 5" key="1">
    <citation type="journal article" date="2012" name="Genome Biol. Evol.">
        <title>Genome Sequence of the Mesophilic Thermotogales Bacterium Mesotoga prima MesG1.Ag.4.2 Reveals the Largest Thermotogales Genome To Date.</title>
        <authorList>
            <person name="Zhaxybayeva O."/>
            <person name="Swithers K.S."/>
            <person name="Foght J."/>
            <person name="Green A.G."/>
            <person name="Bruce D."/>
            <person name="Detter C."/>
            <person name="Han S."/>
            <person name="Teshima H."/>
            <person name="Han J."/>
            <person name="Woyke T."/>
            <person name="Pitluck S."/>
            <person name="Nolan M."/>
            <person name="Ivanova N."/>
            <person name="Pati A."/>
            <person name="Land M.L."/>
            <person name="Dlutek M."/>
            <person name="Doolittle W.F."/>
            <person name="Noll K.M."/>
            <person name="Nesbo C.L."/>
        </authorList>
    </citation>
    <scope>NUCLEOTIDE SEQUENCE [LARGE SCALE GENOMIC DNA]</scope>
    <source>
        <strain evidence="5">mesG1.Ag.4.2</strain>
    </source>
</reference>
<dbReference type="SUPFAM" id="SSF55785">
    <property type="entry name" value="PYP-like sensor domain (PAS domain)"/>
    <property type="match status" value="3"/>
</dbReference>
<evidence type="ECO:0000313" key="5">
    <source>
        <dbReference type="Proteomes" id="UP000002881"/>
    </source>
</evidence>
<feature type="domain" description="HD-GYP" evidence="3">
    <location>
        <begin position="612"/>
        <end position="783"/>
    </location>
</feature>
<dbReference type="NCBIfam" id="TIGR00229">
    <property type="entry name" value="sensory_box"/>
    <property type="match status" value="3"/>
</dbReference>
<dbReference type="InterPro" id="IPR037522">
    <property type="entry name" value="HD_GYP_dom"/>
</dbReference>
<dbReference type="InterPro" id="IPR035965">
    <property type="entry name" value="PAS-like_dom_sf"/>
</dbReference>
<feature type="domain" description="PAC" evidence="2">
    <location>
        <begin position="314"/>
        <end position="366"/>
    </location>
</feature>
<dbReference type="Gene3D" id="3.30.450.20">
    <property type="entry name" value="PAS domain"/>
    <property type="match status" value="3"/>
</dbReference>